<feature type="region of interest" description="Disordered" evidence="1">
    <location>
        <begin position="1"/>
        <end position="20"/>
    </location>
</feature>
<proteinExistence type="predicted"/>
<feature type="compositionally biased region" description="Basic residues" evidence="1">
    <location>
        <begin position="1"/>
        <end position="16"/>
    </location>
</feature>
<reference evidence="2 3" key="1">
    <citation type="submission" date="2024-10" db="EMBL/GenBank/DDBJ databases">
        <title>The Natural Products Discovery Center: Release of the First 8490 Sequenced Strains for Exploring Actinobacteria Biosynthetic Diversity.</title>
        <authorList>
            <person name="Kalkreuter E."/>
            <person name="Kautsar S.A."/>
            <person name="Yang D."/>
            <person name="Bader C.D."/>
            <person name="Teijaro C.N."/>
            <person name="Fluegel L."/>
            <person name="Davis C.M."/>
            <person name="Simpson J.R."/>
            <person name="Lauterbach L."/>
            <person name="Steele A.D."/>
            <person name="Gui C."/>
            <person name="Meng S."/>
            <person name="Li G."/>
            <person name="Viehrig K."/>
            <person name="Ye F."/>
            <person name="Su P."/>
            <person name="Kiefer A.F."/>
            <person name="Nichols A."/>
            <person name="Cepeda A.J."/>
            <person name="Yan W."/>
            <person name="Fan B."/>
            <person name="Jiang Y."/>
            <person name="Adhikari A."/>
            <person name="Zheng C.-J."/>
            <person name="Schuster L."/>
            <person name="Cowan T.M."/>
            <person name="Smanski M.J."/>
            <person name="Chevrette M.G."/>
            <person name="De Carvalho L.P.S."/>
            <person name="Shen B."/>
        </authorList>
    </citation>
    <scope>NUCLEOTIDE SEQUENCE [LARGE SCALE GENOMIC DNA]</scope>
    <source>
        <strain evidence="2 3">NPDC002593</strain>
    </source>
</reference>
<keyword evidence="3" id="KW-1185">Reference proteome</keyword>
<organism evidence="2 3">
    <name type="scientific">Nocardia jiangxiensis</name>
    <dbReference type="NCBI Taxonomy" id="282685"/>
    <lineage>
        <taxon>Bacteria</taxon>
        <taxon>Bacillati</taxon>
        <taxon>Actinomycetota</taxon>
        <taxon>Actinomycetes</taxon>
        <taxon>Mycobacteriales</taxon>
        <taxon>Nocardiaceae</taxon>
        <taxon>Nocardia</taxon>
    </lineage>
</organism>
<evidence type="ECO:0008006" key="4">
    <source>
        <dbReference type="Google" id="ProtNLM"/>
    </source>
</evidence>
<dbReference type="EMBL" id="JBIAQY010000001">
    <property type="protein sequence ID" value="MFF3566838.1"/>
    <property type="molecule type" value="Genomic_DNA"/>
</dbReference>
<dbReference type="Proteomes" id="UP001601992">
    <property type="component" value="Unassembled WGS sequence"/>
</dbReference>
<dbReference type="RefSeq" id="WP_387402513.1">
    <property type="nucleotide sequence ID" value="NZ_JBIAQY010000001.1"/>
</dbReference>
<sequence length="225" mass="23239">MTAHSSKRSARARTGHATRTTAAVAVPTTLWATRADPGDPSDRWPALILSRAVREFSGPGDRVLLIGWPAAARRGPLQAIPAGTGPALAAVEHLGRRPRIESGTPGPRGAHTTAELVVVSLLADDADPLPGRVTDRAAQRLAEGGLLVVLARCGHSRAGVLDDPAGAVVAAAQAADLLYLQHIIAAPVTGNTISQPETPAPEHSTHALVHTDVFVFLNPAAAPQC</sequence>
<accession>A0ABW6RS77</accession>
<evidence type="ECO:0000256" key="1">
    <source>
        <dbReference type="SAM" id="MobiDB-lite"/>
    </source>
</evidence>
<comment type="caution">
    <text evidence="2">The sequence shown here is derived from an EMBL/GenBank/DDBJ whole genome shotgun (WGS) entry which is preliminary data.</text>
</comment>
<protein>
    <recommendedName>
        <fullName evidence="4">Class I SAM-dependent methyltransferase</fullName>
    </recommendedName>
</protein>
<name>A0ABW6RS77_9NOCA</name>
<evidence type="ECO:0000313" key="3">
    <source>
        <dbReference type="Proteomes" id="UP001601992"/>
    </source>
</evidence>
<evidence type="ECO:0000313" key="2">
    <source>
        <dbReference type="EMBL" id="MFF3566838.1"/>
    </source>
</evidence>
<gene>
    <name evidence="2" type="ORF">ACFYXQ_03555</name>
</gene>